<dbReference type="InterPro" id="IPR011058">
    <property type="entry name" value="Cyanovirin-N"/>
</dbReference>
<evidence type="ECO:0000259" key="2">
    <source>
        <dbReference type="SMART" id="SM01111"/>
    </source>
</evidence>
<dbReference type="AlphaFoldDB" id="A0A5N5QAI6"/>
<feature type="chain" id="PRO_5024391350" description="Cyanovirin-N domain-containing protein" evidence="1">
    <location>
        <begin position="23"/>
        <end position="118"/>
    </location>
</feature>
<feature type="domain" description="Cyanovirin-N" evidence="2">
    <location>
        <begin position="24"/>
        <end position="117"/>
    </location>
</feature>
<dbReference type="Proteomes" id="UP000383932">
    <property type="component" value="Unassembled WGS sequence"/>
</dbReference>
<dbReference type="SMART" id="SM01111">
    <property type="entry name" value="CVNH"/>
    <property type="match status" value="1"/>
</dbReference>
<comment type="caution">
    <text evidence="3">The sequence shown here is derived from an EMBL/GenBank/DDBJ whole genome shotgun (WGS) entry which is preliminary data.</text>
</comment>
<keyword evidence="1" id="KW-0732">Signal</keyword>
<dbReference type="OrthoDB" id="5239998at2759"/>
<dbReference type="SUPFAM" id="SSF51322">
    <property type="entry name" value="Cyanovirin-N"/>
    <property type="match status" value="1"/>
</dbReference>
<evidence type="ECO:0000313" key="3">
    <source>
        <dbReference type="EMBL" id="KAB5588684.1"/>
    </source>
</evidence>
<dbReference type="Pfam" id="PF08881">
    <property type="entry name" value="CVNH"/>
    <property type="match status" value="1"/>
</dbReference>
<feature type="signal peptide" evidence="1">
    <location>
        <begin position="1"/>
        <end position="22"/>
    </location>
</feature>
<name>A0A5N5QAI6_9AGAM</name>
<dbReference type="InterPro" id="IPR036673">
    <property type="entry name" value="Cyanovirin-N_sf"/>
</dbReference>
<dbReference type="EMBL" id="SSOP01000391">
    <property type="protein sequence ID" value="KAB5588684.1"/>
    <property type="molecule type" value="Genomic_DNA"/>
</dbReference>
<organism evidence="3 4">
    <name type="scientific">Ceratobasidium theobromae</name>
    <dbReference type="NCBI Taxonomy" id="1582974"/>
    <lineage>
        <taxon>Eukaryota</taxon>
        <taxon>Fungi</taxon>
        <taxon>Dikarya</taxon>
        <taxon>Basidiomycota</taxon>
        <taxon>Agaricomycotina</taxon>
        <taxon>Agaricomycetes</taxon>
        <taxon>Cantharellales</taxon>
        <taxon>Ceratobasidiaceae</taxon>
        <taxon>Ceratobasidium</taxon>
    </lineage>
</organism>
<dbReference type="Gene3D" id="2.30.60.10">
    <property type="entry name" value="Cyanovirin-N"/>
    <property type="match status" value="1"/>
</dbReference>
<accession>A0A5N5QAI6</accession>
<keyword evidence="4" id="KW-1185">Reference proteome</keyword>
<evidence type="ECO:0000313" key="4">
    <source>
        <dbReference type="Proteomes" id="UP000383932"/>
    </source>
</evidence>
<gene>
    <name evidence="3" type="ORF">CTheo_7877</name>
</gene>
<reference evidence="3 4" key="1">
    <citation type="journal article" date="2019" name="Fungal Biol. Biotechnol.">
        <title>Draft genome sequence of fastidious pathogen Ceratobasidium theobromae, which causes vascular-streak dieback in Theobroma cacao.</title>
        <authorList>
            <person name="Ali S.S."/>
            <person name="Asman A."/>
            <person name="Shao J."/>
            <person name="Firmansyah A.P."/>
            <person name="Susilo A.W."/>
            <person name="Rosmana A."/>
            <person name="McMahon P."/>
            <person name="Junaid M."/>
            <person name="Guest D."/>
            <person name="Kheng T.Y."/>
            <person name="Meinhardt L.W."/>
            <person name="Bailey B.A."/>
        </authorList>
    </citation>
    <scope>NUCLEOTIDE SEQUENCE [LARGE SCALE GENOMIC DNA]</scope>
    <source>
        <strain evidence="3 4">CT2</strain>
    </source>
</reference>
<protein>
    <recommendedName>
        <fullName evidence="2">Cyanovirin-N domain-containing protein</fullName>
    </recommendedName>
</protein>
<proteinExistence type="predicted"/>
<sequence length="118" mass="11962">MQLTTLLTFAGTSLLAIAGVQADNYGASCSATKLQGNNIMSATCASISGSLVTSSLDLNTCIVNNSGSLACQQNGNYAASCTSCYVSGTILVCTCDGRKSTINLINCVSNTDGKLTCP</sequence>
<evidence type="ECO:0000256" key="1">
    <source>
        <dbReference type="SAM" id="SignalP"/>
    </source>
</evidence>